<keyword evidence="2" id="KW-1185">Reference proteome</keyword>
<comment type="caution">
    <text evidence="1">The sequence shown here is derived from an EMBL/GenBank/DDBJ whole genome shotgun (WGS) entry which is preliminary data.</text>
</comment>
<sequence>MRVYFRYTPGTTEKSQKKGLKRTKRAVNTGKSMCTRSATVSARKLSRKGRAVATPGDHFTSTQPESLPPAPNQSGARDSEEGDENAAPHNEGRTGMITVRKKVPQPASSERAHERSVLVPKAFESIQKDTLRLDLVLPGLHAHEVEVFLSNGHLCVVAENAVVGVDDGPVITARRVVRLEYRTKLSKGIQAEDIRAWMRNGVLTLTCPTEDKTPREIEILLPQRN</sequence>
<protein>
    <submittedName>
        <fullName evidence="1">Uncharacterized protein</fullName>
    </submittedName>
</protein>
<evidence type="ECO:0000313" key="2">
    <source>
        <dbReference type="Proteomes" id="UP000824881"/>
    </source>
</evidence>
<dbReference type="Proteomes" id="UP000824881">
    <property type="component" value="Unassembled WGS sequence"/>
</dbReference>
<name>A0ACB7IK68_PLECO</name>
<gene>
    <name evidence="1" type="ORF">CCMSSC00406_0009818</name>
</gene>
<proteinExistence type="predicted"/>
<dbReference type="EMBL" id="WQMT02000011">
    <property type="protein sequence ID" value="KAG9217998.1"/>
    <property type="molecule type" value="Genomic_DNA"/>
</dbReference>
<organism evidence="1 2">
    <name type="scientific">Pleurotus cornucopiae</name>
    <name type="common">Cornucopia mushroom</name>
    <dbReference type="NCBI Taxonomy" id="5321"/>
    <lineage>
        <taxon>Eukaryota</taxon>
        <taxon>Fungi</taxon>
        <taxon>Dikarya</taxon>
        <taxon>Basidiomycota</taxon>
        <taxon>Agaricomycotina</taxon>
        <taxon>Agaricomycetes</taxon>
        <taxon>Agaricomycetidae</taxon>
        <taxon>Agaricales</taxon>
        <taxon>Pleurotineae</taxon>
        <taxon>Pleurotaceae</taxon>
        <taxon>Pleurotus</taxon>
    </lineage>
</organism>
<reference evidence="1 2" key="1">
    <citation type="journal article" date="2021" name="Appl. Environ. Microbiol.">
        <title>Genetic linkage and physical mapping for an oyster mushroom Pleurotus cornucopiae and QTL analysis for the trait cap color.</title>
        <authorList>
            <person name="Zhang Y."/>
            <person name="Gao W."/>
            <person name="Sonnenberg A."/>
            <person name="Chen Q."/>
            <person name="Zhang J."/>
            <person name="Huang C."/>
        </authorList>
    </citation>
    <scope>NUCLEOTIDE SEQUENCE [LARGE SCALE GENOMIC DNA]</scope>
    <source>
        <strain evidence="1">CCMSSC00406</strain>
    </source>
</reference>
<evidence type="ECO:0000313" key="1">
    <source>
        <dbReference type="EMBL" id="KAG9217998.1"/>
    </source>
</evidence>
<accession>A0ACB7IK68</accession>